<dbReference type="PANTHER" id="PTHR43156:SF2">
    <property type="entry name" value="STAGE II SPORULATION PROTEIN E"/>
    <property type="match status" value="1"/>
</dbReference>
<keyword evidence="1" id="KW-0378">Hydrolase</keyword>
<evidence type="ECO:0000256" key="1">
    <source>
        <dbReference type="ARBA" id="ARBA00022801"/>
    </source>
</evidence>
<dbReference type="Pfam" id="PF07228">
    <property type="entry name" value="SpoIIE"/>
    <property type="match status" value="1"/>
</dbReference>
<reference evidence="5 6" key="1">
    <citation type="submission" date="2015-12" db="EMBL/GenBank/DDBJ databases">
        <authorList>
            <person name="Shamseldin A."/>
            <person name="Moawad H."/>
            <person name="Abd El-Rahim W.M."/>
            <person name="Sadowsky M.J."/>
        </authorList>
    </citation>
    <scope>NUCLEOTIDE SEQUENCE [LARGE SCALE GENOMIC DNA]</scope>
    <source>
        <strain evidence="5 6">SM2</strain>
    </source>
</reference>
<dbReference type="GO" id="GO:0000160">
    <property type="term" value="P:phosphorelay signal transduction system"/>
    <property type="evidence" value="ECO:0007669"/>
    <property type="project" value="InterPro"/>
</dbReference>
<dbReference type="InterPro" id="IPR036457">
    <property type="entry name" value="PPM-type-like_dom_sf"/>
</dbReference>
<dbReference type="Gene3D" id="3.40.50.2300">
    <property type="match status" value="1"/>
</dbReference>
<dbReference type="AlphaFoldDB" id="A0A127M4M4"/>
<name>A0A127M4M4_9GAMM</name>
<protein>
    <recommendedName>
        <fullName evidence="4">Response regulatory domain-containing protein</fullName>
    </recommendedName>
</protein>
<dbReference type="InterPro" id="IPR011006">
    <property type="entry name" value="CheY-like_superfamily"/>
</dbReference>
<dbReference type="PANTHER" id="PTHR43156">
    <property type="entry name" value="STAGE II SPORULATION PROTEIN E-RELATED"/>
    <property type="match status" value="1"/>
</dbReference>
<dbReference type="RefSeq" id="WP_008247573.1">
    <property type="nucleotide sequence ID" value="NZ_CP014544.1"/>
</dbReference>
<dbReference type="Gene3D" id="1.20.5.390">
    <property type="entry name" value="L1 transposable element, trimerization domain"/>
    <property type="match status" value="1"/>
</dbReference>
<dbReference type="KEGG" id="zal:AZF00_07640"/>
<dbReference type="InterPro" id="IPR001789">
    <property type="entry name" value="Sig_transdc_resp-reg_receiver"/>
</dbReference>
<evidence type="ECO:0000259" key="4">
    <source>
        <dbReference type="PROSITE" id="PS50110"/>
    </source>
</evidence>
<keyword evidence="3" id="KW-0175">Coiled coil</keyword>
<dbReference type="PROSITE" id="PS50110">
    <property type="entry name" value="RESPONSE_REGULATORY"/>
    <property type="match status" value="1"/>
</dbReference>
<feature type="coiled-coil region" evidence="3">
    <location>
        <begin position="125"/>
        <end position="156"/>
    </location>
</feature>
<evidence type="ECO:0000313" key="5">
    <source>
        <dbReference type="EMBL" id="AMO68182.1"/>
    </source>
</evidence>
<dbReference type="SUPFAM" id="SSF52172">
    <property type="entry name" value="CheY-like"/>
    <property type="match status" value="1"/>
</dbReference>
<dbReference type="Proteomes" id="UP000074119">
    <property type="component" value="Chromosome"/>
</dbReference>
<evidence type="ECO:0000313" key="6">
    <source>
        <dbReference type="Proteomes" id="UP000074119"/>
    </source>
</evidence>
<accession>A0A127M4M4</accession>
<keyword evidence="2" id="KW-0597">Phosphoprotein</keyword>
<dbReference type="GO" id="GO:0016791">
    <property type="term" value="F:phosphatase activity"/>
    <property type="evidence" value="ECO:0007669"/>
    <property type="project" value="TreeGrafter"/>
</dbReference>
<dbReference type="SMART" id="SM00448">
    <property type="entry name" value="REC"/>
    <property type="match status" value="1"/>
</dbReference>
<dbReference type="Pfam" id="PF00072">
    <property type="entry name" value="Response_reg"/>
    <property type="match status" value="1"/>
</dbReference>
<evidence type="ECO:0000256" key="3">
    <source>
        <dbReference type="SAM" id="Coils"/>
    </source>
</evidence>
<evidence type="ECO:0000256" key="2">
    <source>
        <dbReference type="PROSITE-ProRule" id="PRU00169"/>
    </source>
</evidence>
<dbReference type="SMART" id="SM00331">
    <property type="entry name" value="PP2C_SIG"/>
    <property type="match status" value="1"/>
</dbReference>
<organism evidence="5 6">
    <name type="scientific">Zhongshania aliphaticivorans</name>
    <dbReference type="NCBI Taxonomy" id="1470434"/>
    <lineage>
        <taxon>Bacteria</taxon>
        <taxon>Pseudomonadati</taxon>
        <taxon>Pseudomonadota</taxon>
        <taxon>Gammaproteobacteria</taxon>
        <taxon>Cellvibrionales</taxon>
        <taxon>Spongiibacteraceae</taxon>
        <taxon>Zhongshania</taxon>
    </lineage>
</organism>
<dbReference type="InterPro" id="IPR052016">
    <property type="entry name" value="Bact_Sigma-Reg"/>
</dbReference>
<dbReference type="InterPro" id="IPR001932">
    <property type="entry name" value="PPM-type_phosphatase-like_dom"/>
</dbReference>
<dbReference type="EMBL" id="CP014544">
    <property type="protein sequence ID" value="AMO68182.1"/>
    <property type="molecule type" value="Genomic_DNA"/>
</dbReference>
<dbReference type="Gene3D" id="3.60.40.10">
    <property type="entry name" value="PPM-type phosphatase domain"/>
    <property type="match status" value="1"/>
</dbReference>
<dbReference type="SUPFAM" id="SSF81606">
    <property type="entry name" value="PP2C-like"/>
    <property type="match status" value="1"/>
</dbReference>
<dbReference type="STRING" id="1470434.AZF00_07640"/>
<proteinExistence type="predicted"/>
<gene>
    <name evidence="5" type="ORF">AZF00_07640</name>
</gene>
<sequence>MNNSLPHRILLVQQTDAIQAQLVASLEQLGMDVVSIADCALAMPSFREEDIDIVMIDIDFPEDRGIDLLGKMAADPRELPLIGLSRRKSMADVLAAVRHGASDYLMLPTEKHAVIKHVLDRALERGALKRENLAYRNKLESANRELLESLTLLQQDQQAGKHVQQLLLPDTPKQIANYQFCHYILPSLYLSGDFVDYFVVGEDHAVFFVADVSGHGASSAFVTVFLKNLFARKRSDFLHRGSTAILSPAKMLAIANRELLEMGIGKHVTLCVGAFDLKCNQLSYSVAGHLPAPVLAVNGTATFLPEHDMPVGLFTDAQFSDHMISFPPGAVLSLFSDGILEVLNSDTLENKEQLLLDLLKQGQNSSIELAEVFGLFDIDEAPDDIAILVVSRL</sequence>
<feature type="modified residue" description="4-aspartylphosphate" evidence="2">
    <location>
        <position position="57"/>
    </location>
</feature>
<feature type="domain" description="Response regulatory" evidence="4">
    <location>
        <begin position="8"/>
        <end position="122"/>
    </location>
</feature>